<dbReference type="PANTHER" id="PTHR46370:SF1">
    <property type="entry name" value="GPALPP MOTIFS-CONTAINING PROTEIN 1"/>
    <property type="match status" value="1"/>
</dbReference>
<gene>
    <name evidence="3" type="ORF">RIB2604_00403350</name>
</gene>
<dbReference type="Pfam" id="PF12572">
    <property type="entry name" value="DUF3752"/>
    <property type="match status" value="1"/>
</dbReference>
<feature type="compositionally biased region" description="Basic and acidic residues" evidence="1">
    <location>
        <begin position="145"/>
        <end position="154"/>
    </location>
</feature>
<name>A0A146EZC6_ASPKA</name>
<dbReference type="AlphaFoldDB" id="A0A146EZC6"/>
<feature type="compositionally biased region" description="Basic and acidic residues" evidence="1">
    <location>
        <begin position="221"/>
        <end position="232"/>
    </location>
</feature>
<evidence type="ECO:0000259" key="2">
    <source>
        <dbReference type="Pfam" id="PF12572"/>
    </source>
</evidence>
<evidence type="ECO:0000256" key="1">
    <source>
        <dbReference type="SAM" id="MobiDB-lite"/>
    </source>
</evidence>
<comment type="caution">
    <text evidence="3">The sequence shown here is derived from an EMBL/GenBank/DDBJ whole genome shotgun (WGS) entry which is preliminary data.</text>
</comment>
<reference evidence="4" key="2">
    <citation type="submission" date="2016-02" db="EMBL/GenBank/DDBJ databases">
        <title>Genome sequencing of Aspergillus luchuensis NBRC 4314.</title>
        <authorList>
            <person name="Yamada O."/>
        </authorList>
    </citation>
    <scope>NUCLEOTIDE SEQUENCE [LARGE SCALE GENOMIC DNA]</scope>
    <source>
        <strain evidence="4">RIB 2604</strain>
    </source>
</reference>
<dbReference type="InterPro" id="IPR046331">
    <property type="entry name" value="GPAM1-like"/>
</dbReference>
<feature type="domain" description="DUF3752" evidence="2">
    <location>
        <begin position="106"/>
        <end position="258"/>
    </location>
</feature>
<evidence type="ECO:0000313" key="4">
    <source>
        <dbReference type="Proteomes" id="UP000075230"/>
    </source>
</evidence>
<reference evidence="3 4" key="1">
    <citation type="journal article" date="2016" name="DNA Res.">
        <title>Genome sequence of Aspergillus luchuensis NBRC 4314.</title>
        <authorList>
            <person name="Yamada O."/>
            <person name="Machida M."/>
            <person name="Hosoyama A."/>
            <person name="Goto M."/>
            <person name="Takahashi T."/>
            <person name="Futagami T."/>
            <person name="Yamagata Y."/>
            <person name="Takeuchi M."/>
            <person name="Kobayashi T."/>
            <person name="Koike H."/>
            <person name="Abe K."/>
            <person name="Asai K."/>
            <person name="Arita M."/>
            <person name="Fujita N."/>
            <person name="Fukuda K."/>
            <person name="Higa K."/>
            <person name="Horikawa H."/>
            <person name="Ishikawa T."/>
            <person name="Jinno K."/>
            <person name="Kato Y."/>
            <person name="Kirimura K."/>
            <person name="Mizutani O."/>
            <person name="Nakasone K."/>
            <person name="Sano M."/>
            <person name="Shiraishi Y."/>
            <person name="Tsukahara M."/>
            <person name="Gomi K."/>
        </authorList>
    </citation>
    <scope>NUCLEOTIDE SEQUENCE [LARGE SCALE GENOMIC DNA]</scope>
    <source>
        <strain evidence="3 4">RIB 2604</strain>
    </source>
</reference>
<dbReference type="InterPro" id="IPR022226">
    <property type="entry name" value="DUF3752"/>
</dbReference>
<dbReference type="PANTHER" id="PTHR46370">
    <property type="entry name" value="GPALPP MOTIFS-CONTAINING PROTEIN 1"/>
    <property type="match status" value="1"/>
</dbReference>
<feature type="compositionally biased region" description="Polar residues" evidence="1">
    <location>
        <begin position="68"/>
        <end position="88"/>
    </location>
</feature>
<feature type="compositionally biased region" description="Acidic residues" evidence="1">
    <location>
        <begin position="49"/>
        <end position="58"/>
    </location>
</feature>
<proteinExistence type="predicted"/>
<dbReference type="VEuPathDB" id="FungiDB:ASPFODRAFT_138541"/>
<feature type="compositionally biased region" description="Basic and acidic residues" evidence="1">
    <location>
        <begin position="184"/>
        <end position="207"/>
    </location>
</feature>
<accession>A0A146EZC6</accession>
<evidence type="ECO:0000313" key="3">
    <source>
        <dbReference type="EMBL" id="GAT19396.1"/>
    </source>
</evidence>
<organism evidence="3 4">
    <name type="scientific">Aspergillus kawachii</name>
    <name type="common">White koji mold</name>
    <name type="synonym">Aspergillus awamori var. kawachi</name>
    <dbReference type="NCBI Taxonomy" id="1069201"/>
    <lineage>
        <taxon>Eukaryota</taxon>
        <taxon>Fungi</taxon>
        <taxon>Dikarya</taxon>
        <taxon>Ascomycota</taxon>
        <taxon>Pezizomycotina</taxon>
        <taxon>Eurotiomycetes</taxon>
        <taxon>Eurotiomycetidae</taxon>
        <taxon>Eurotiales</taxon>
        <taxon>Aspergillaceae</taxon>
        <taxon>Aspergillus</taxon>
        <taxon>Aspergillus subgen. Circumdati</taxon>
    </lineage>
</organism>
<protein>
    <submittedName>
        <fullName evidence="3">Similar to An14g03600</fullName>
    </submittedName>
</protein>
<sequence length="263" mass="28640">MEPEKRKYAAGPSLPPTSEDDSSKRRKVIGPAPPPPSASADANTSDNSSSDDDSDDDFGPSLPPPEGTVSSVPDTGATQPARSETTSEAPKAPQRDAWMLEPIDGSNRNSRVDPTKLRNRKFQTGRGANTTPSAGGLDVSWTETPEQKMKRLQDEVLGVQTRPTAPDAGDSAGGARGAQPSRAMQEKIHRFNEEKRKEEAKARDAERKKKKKDGEEEEDDPSARAFDKEKDMSLSSKITHAQRREMMNKAADFGSRFTSGKFL</sequence>
<feature type="region of interest" description="Disordered" evidence="1">
    <location>
        <begin position="1"/>
        <end position="242"/>
    </location>
</feature>
<dbReference type="EMBL" id="BCWF01000004">
    <property type="protein sequence ID" value="GAT19396.1"/>
    <property type="molecule type" value="Genomic_DNA"/>
</dbReference>
<feature type="compositionally biased region" description="Low complexity" evidence="1">
    <location>
        <begin position="38"/>
        <end position="48"/>
    </location>
</feature>
<dbReference type="Proteomes" id="UP000075230">
    <property type="component" value="Unassembled WGS sequence"/>
</dbReference>